<dbReference type="GO" id="GO:0005975">
    <property type="term" value="P:carbohydrate metabolic process"/>
    <property type="evidence" value="ECO:0007669"/>
    <property type="project" value="InterPro"/>
</dbReference>
<dbReference type="Gene3D" id="3.40.50.880">
    <property type="match status" value="1"/>
</dbReference>
<feature type="domain" description="Beta-galactosidase trimerisation" evidence="1">
    <location>
        <begin position="404"/>
        <end position="581"/>
    </location>
</feature>
<dbReference type="InterPro" id="IPR028212">
    <property type="entry name" value="GHL6"/>
</dbReference>
<dbReference type="EMBL" id="JACXJA010000010">
    <property type="protein sequence ID" value="MBD2862240.1"/>
    <property type="molecule type" value="Genomic_DNA"/>
</dbReference>
<reference evidence="2" key="1">
    <citation type="submission" date="2020-09" db="EMBL/GenBank/DDBJ databases">
        <title>A novel bacterium of genus Paenibacillus, isolated from South China Sea.</title>
        <authorList>
            <person name="Huang H."/>
            <person name="Mo K."/>
            <person name="Hu Y."/>
        </authorList>
    </citation>
    <scope>NUCLEOTIDE SEQUENCE</scope>
    <source>
        <strain evidence="2">IB182363</strain>
    </source>
</reference>
<dbReference type="Gene3D" id="3.20.20.80">
    <property type="entry name" value="Glycosidases"/>
    <property type="match status" value="1"/>
</dbReference>
<evidence type="ECO:0000313" key="3">
    <source>
        <dbReference type="Proteomes" id="UP000639396"/>
    </source>
</evidence>
<dbReference type="CDD" id="cd03143">
    <property type="entry name" value="A4_beta-galactosidase_middle_domain"/>
    <property type="match status" value="1"/>
</dbReference>
<dbReference type="RefSeq" id="WP_190926955.1">
    <property type="nucleotide sequence ID" value="NZ_JACXJA010000010.1"/>
</dbReference>
<dbReference type="InterPro" id="IPR013738">
    <property type="entry name" value="Beta_galactosidase_Trimer"/>
</dbReference>
<accession>A0A927CAC1</accession>
<organism evidence="2 3">
    <name type="scientific">Paenibacillus oceani</name>
    <dbReference type="NCBI Taxonomy" id="2772510"/>
    <lineage>
        <taxon>Bacteria</taxon>
        <taxon>Bacillati</taxon>
        <taxon>Bacillota</taxon>
        <taxon>Bacilli</taxon>
        <taxon>Bacillales</taxon>
        <taxon>Paenibacillaceae</taxon>
        <taxon>Paenibacillus</taxon>
    </lineage>
</organism>
<dbReference type="AlphaFoldDB" id="A0A927CAC1"/>
<dbReference type="SUPFAM" id="SSF51445">
    <property type="entry name" value="(Trans)glycosidases"/>
    <property type="match status" value="1"/>
</dbReference>
<sequence>MSQPWFKKSHRRCLVDMHIPDWDERFLSQFDSKRYIELMKLAQVDAIYFYTNSCVGLTNFPTKADKMHKGLKGRDIVREITTLTKEAGLPSIVYYNIWSKWAYDHHPEWRAVNGVGLTTGDYYWGQPGRYGVCCYNHEGYRDMVLADVEQLCKNYEFDGLWIDMIMLSQVCYCSACRKRYLAETGISEIPRVVDWNDPQFVQFQRRREAWQSEFAELVTQSAKRWKPGISLGHNVAGYYVGWHQAASLKFFDQNDYLSGDISGGPQIVNYVCKLFHSASKNHSVEFMTTVADANLLEHTVYKPKHYLKNLVYLAMANNGAFSFIDAIDPLGTMNEKMYRMLGEIYGETRRYEPFMDYDAEYCQDIAIYTNIESLIDLRDSGKTVNNVPHSASTPHHLAALNAARAMIDANLPFGVITKNRLKELHKYQVLILPDLQMMDEDEIEAIRKFVEAGGSIYASANTSLVDKTGKQHDNYMLSDVFGVTYERTTWEDIAYYAPTESGKPYFADYDDYYPLTVNCNQLIVQEHEGAEPLATIVLPELNPDNPHQFASAISSPPEIPTTYPGVVVNRYGQGKSMYAAGYLERMAKEGQRSIFINLIRSLLTKPAYFQTNAPKPVEITMFRHQSGKRDTINVINMQQEQPNIPVSGVRVQVNTGDRKPSRVVLLPGEAPVDYVREGEYIAFNVPQIEIFHMFAIDYE</sequence>
<evidence type="ECO:0000259" key="1">
    <source>
        <dbReference type="Pfam" id="PF08532"/>
    </source>
</evidence>
<dbReference type="InterPro" id="IPR029062">
    <property type="entry name" value="Class_I_gatase-like"/>
</dbReference>
<dbReference type="Pfam" id="PF14871">
    <property type="entry name" value="GHL6"/>
    <property type="match status" value="1"/>
</dbReference>
<protein>
    <submittedName>
        <fullName evidence="2">Beta-galactosidase trimerization domain-containing protein</fullName>
    </submittedName>
</protein>
<keyword evidence="3" id="KW-1185">Reference proteome</keyword>
<dbReference type="Proteomes" id="UP000639396">
    <property type="component" value="Unassembled WGS sequence"/>
</dbReference>
<dbReference type="Pfam" id="PF08532">
    <property type="entry name" value="Glyco_hydro_42M"/>
    <property type="match status" value="1"/>
</dbReference>
<gene>
    <name evidence="2" type="ORF">IDH45_09620</name>
</gene>
<proteinExistence type="predicted"/>
<comment type="caution">
    <text evidence="2">The sequence shown here is derived from an EMBL/GenBank/DDBJ whole genome shotgun (WGS) entry which is preliminary data.</text>
</comment>
<dbReference type="GO" id="GO:0004565">
    <property type="term" value="F:beta-galactosidase activity"/>
    <property type="evidence" value="ECO:0007669"/>
    <property type="project" value="InterPro"/>
</dbReference>
<name>A0A927CAC1_9BACL</name>
<dbReference type="InterPro" id="IPR017853">
    <property type="entry name" value="GH"/>
</dbReference>
<dbReference type="SUPFAM" id="SSF52317">
    <property type="entry name" value="Class I glutamine amidotransferase-like"/>
    <property type="match status" value="1"/>
</dbReference>
<evidence type="ECO:0000313" key="2">
    <source>
        <dbReference type="EMBL" id="MBD2862240.1"/>
    </source>
</evidence>